<reference evidence="2" key="1">
    <citation type="submission" date="2020-03" db="EMBL/GenBank/DDBJ databases">
        <title>A high-quality chromosome-level genome assembly of a woody plant with both climbing and erect habits, Rhamnella rubrinervis.</title>
        <authorList>
            <person name="Lu Z."/>
            <person name="Yang Y."/>
            <person name="Zhu X."/>
            <person name="Sun Y."/>
        </authorList>
    </citation>
    <scope>NUCLEOTIDE SEQUENCE</scope>
    <source>
        <strain evidence="2">BYM</strain>
        <tissue evidence="2">Leaf</tissue>
    </source>
</reference>
<evidence type="ECO:0000313" key="2">
    <source>
        <dbReference type="EMBL" id="KAF3457912.1"/>
    </source>
</evidence>
<protein>
    <recommendedName>
        <fullName evidence="1">TIR domain-containing protein</fullName>
    </recommendedName>
</protein>
<name>A0A8K0MTB8_9ROSA</name>
<sequence>MGSDLFEEGCDVYLSFNKEDPNRYIADFAGKALLLEGVELKQQQMKAINKCRVAILLLSTHYLSSNWCLEELVRILRKLTGVAAMALSKQKVGGFWWKRWKSALKQASDLCGWDSSTHQSESYFLGGVVQDIRNKRIPLNLKISIYPIGYDVCSDYLNLFLQVGSDDVIVVGIYGESQMGKTVIAKAVYDQTRHAFEGSSFLRNVGAKSKKPNGILGLQEKLVHDVVPLENKNNITSPTQGVELIKRKLSHKRVLIVVDDVDDLDQLLHLLEIEIGLVWEEIWEPFQESRRRIVGLKEYMQSFYYLTNEKVKYLEDVLERERKKGAIQVIITFQEHHTPPSHSSRLILNVETLKMESLSVPTICNLSKNSMITH</sequence>
<dbReference type="InterPro" id="IPR002182">
    <property type="entry name" value="NB-ARC"/>
</dbReference>
<evidence type="ECO:0000313" key="3">
    <source>
        <dbReference type="Proteomes" id="UP000796880"/>
    </source>
</evidence>
<dbReference type="Gene3D" id="3.40.50.10140">
    <property type="entry name" value="Toll/interleukin-1 receptor homology (TIR) domain"/>
    <property type="match status" value="1"/>
</dbReference>
<dbReference type="SUPFAM" id="SSF52200">
    <property type="entry name" value="Toll/Interleukin receptor TIR domain"/>
    <property type="match status" value="1"/>
</dbReference>
<dbReference type="PANTHER" id="PTHR11017">
    <property type="entry name" value="LEUCINE-RICH REPEAT-CONTAINING PROTEIN"/>
    <property type="match status" value="1"/>
</dbReference>
<dbReference type="GO" id="GO:0043531">
    <property type="term" value="F:ADP binding"/>
    <property type="evidence" value="ECO:0007669"/>
    <property type="project" value="InterPro"/>
</dbReference>
<dbReference type="GO" id="GO:0007165">
    <property type="term" value="P:signal transduction"/>
    <property type="evidence" value="ECO:0007669"/>
    <property type="project" value="InterPro"/>
</dbReference>
<dbReference type="PRINTS" id="PR00364">
    <property type="entry name" value="DISEASERSIST"/>
</dbReference>
<evidence type="ECO:0000259" key="1">
    <source>
        <dbReference type="PROSITE" id="PS50104"/>
    </source>
</evidence>
<dbReference type="PROSITE" id="PS50104">
    <property type="entry name" value="TIR"/>
    <property type="match status" value="1"/>
</dbReference>
<accession>A0A8K0MTB8</accession>
<dbReference type="Pfam" id="PF00931">
    <property type="entry name" value="NB-ARC"/>
    <property type="match status" value="1"/>
</dbReference>
<comment type="caution">
    <text evidence="2">The sequence shown here is derived from an EMBL/GenBank/DDBJ whole genome shotgun (WGS) entry which is preliminary data.</text>
</comment>
<dbReference type="Proteomes" id="UP000796880">
    <property type="component" value="Unassembled WGS sequence"/>
</dbReference>
<dbReference type="Pfam" id="PF01582">
    <property type="entry name" value="TIR"/>
    <property type="match status" value="1"/>
</dbReference>
<feature type="domain" description="TIR" evidence="1">
    <location>
        <begin position="1"/>
        <end position="136"/>
    </location>
</feature>
<dbReference type="InterPro" id="IPR035897">
    <property type="entry name" value="Toll_tir_struct_dom_sf"/>
</dbReference>
<gene>
    <name evidence="2" type="ORF">FNV43_RR02573</name>
</gene>
<dbReference type="AlphaFoldDB" id="A0A8K0MTB8"/>
<dbReference type="SUPFAM" id="SSF52540">
    <property type="entry name" value="P-loop containing nucleoside triphosphate hydrolases"/>
    <property type="match status" value="1"/>
</dbReference>
<dbReference type="Gene3D" id="3.40.50.300">
    <property type="entry name" value="P-loop containing nucleotide triphosphate hydrolases"/>
    <property type="match status" value="1"/>
</dbReference>
<organism evidence="2 3">
    <name type="scientific">Rhamnella rubrinervis</name>
    <dbReference type="NCBI Taxonomy" id="2594499"/>
    <lineage>
        <taxon>Eukaryota</taxon>
        <taxon>Viridiplantae</taxon>
        <taxon>Streptophyta</taxon>
        <taxon>Embryophyta</taxon>
        <taxon>Tracheophyta</taxon>
        <taxon>Spermatophyta</taxon>
        <taxon>Magnoliopsida</taxon>
        <taxon>eudicotyledons</taxon>
        <taxon>Gunneridae</taxon>
        <taxon>Pentapetalae</taxon>
        <taxon>rosids</taxon>
        <taxon>fabids</taxon>
        <taxon>Rosales</taxon>
        <taxon>Rhamnaceae</taxon>
        <taxon>rhamnoid group</taxon>
        <taxon>Rhamneae</taxon>
        <taxon>Rhamnella</taxon>
    </lineage>
</organism>
<dbReference type="OrthoDB" id="6160824at2759"/>
<proteinExistence type="predicted"/>
<dbReference type="InterPro" id="IPR000157">
    <property type="entry name" value="TIR_dom"/>
</dbReference>
<dbReference type="InterPro" id="IPR044974">
    <property type="entry name" value="Disease_R_plants"/>
</dbReference>
<dbReference type="GO" id="GO:0006952">
    <property type="term" value="P:defense response"/>
    <property type="evidence" value="ECO:0007669"/>
    <property type="project" value="InterPro"/>
</dbReference>
<dbReference type="EMBL" id="VOIH02000001">
    <property type="protein sequence ID" value="KAF3457912.1"/>
    <property type="molecule type" value="Genomic_DNA"/>
</dbReference>
<dbReference type="PANTHER" id="PTHR11017:SF570">
    <property type="entry name" value="DISEASE RESISTANCE PROTEIN (TIR-NBS CLASS)-RELATED"/>
    <property type="match status" value="1"/>
</dbReference>
<keyword evidence="3" id="KW-1185">Reference proteome</keyword>
<dbReference type="InterPro" id="IPR027417">
    <property type="entry name" value="P-loop_NTPase"/>
</dbReference>